<organism evidence="2 3">
    <name type="scientific">Moraxella nasicaprae</name>
    <dbReference type="NCBI Taxonomy" id="2904122"/>
    <lineage>
        <taxon>Bacteria</taxon>
        <taxon>Pseudomonadati</taxon>
        <taxon>Pseudomonadota</taxon>
        <taxon>Gammaproteobacteria</taxon>
        <taxon>Moraxellales</taxon>
        <taxon>Moraxellaceae</taxon>
        <taxon>Moraxella</taxon>
    </lineage>
</organism>
<accession>A0ABY6F6L2</accession>
<evidence type="ECO:0000313" key="3">
    <source>
        <dbReference type="Proteomes" id="UP001063782"/>
    </source>
</evidence>
<protein>
    <recommendedName>
        <fullName evidence="4">DUF3828 domain-containing protein</fullName>
    </recommendedName>
</protein>
<evidence type="ECO:0000313" key="2">
    <source>
        <dbReference type="EMBL" id="UXZ05739.1"/>
    </source>
</evidence>
<dbReference type="EMBL" id="CP089977">
    <property type="protein sequence ID" value="UXZ05739.1"/>
    <property type="molecule type" value="Genomic_DNA"/>
</dbReference>
<feature type="chain" id="PRO_5046683006" description="DUF3828 domain-containing protein" evidence="1">
    <location>
        <begin position="24"/>
        <end position="236"/>
    </location>
</feature>
<keyword evidence="3" id="KW-1185">Reference proteome</keyword>
<dbReference type="Proteomes" id="UP001063782">
    <property type="component" value="Chromosome"/>
</dbReference>
<reference evidence="2" key="1">
    <citation type="submission" date="2021-12" db="EMBL/GenBank/DDBJ databases">
        <title>taxonomy of Moraxella sp. ZY201224.</title>
        <authorList>
            <person name="Li F."/>
        </authorList>
    </citation>
    <scope>NUCLEOTIDE SEQUENCE</scope>
    <source>
        <strain evidence="2">ZY201224</strain>
    </source>
</reference>
<evidence type="ECO:0000256" key="1">
    <source>
        <dbReference type="SAM" id="SignalP"/>
    </source>
</evidence>
<evidence type="ECO:0008006" key="4">
    <source>
        <dbReference type="Google" id="ProtNLM"/>
    </source>
</evidence>
<dbReference type="RefSeq" id="WP_263077255.1">
    <property type="nucleotide sequence ID" value="NZ_CP089977.1"/>
</dbReference>
<sequence>MKNFTIVSLACASLCLTPMTVHAKKLDNKDKELIVGLAGVLIGGILSNKQNQQHAKQQQNQQQNQQQTIFDNQEKEKFVRQIYEKTLELSLERQIMAGRESEKDLDFIPNASLSPKYMSRALLSVDYLQLKHSQSLPEFYGLDDCNESGFDLFWGYQDSILYHPNHQIDYTAQDDGTVKVAIKLYDQWSDTYRLQDVIYHLVQEDGQYKVDDIGYIDHTYQVRIPSQKAALTNYCS</sequence>
<keyword evidence="1" id="KW-0732">Signal</keyword>
<gene>
    <name evidence="2" type="ORF">LU297_04725</name>
</gene>
<feature type="signal peptide" evidence="1">
    <location>
        <begin position="1"/>
        <end position="23"/>
    </location>
</feature>
<name>A0ABY6F6L2_9GAMM</name>
<proteinExistence type="predicted"/>